<dbReference type="GO" id="GO:0005768">
    <property type="term" value="C:endosome"/>
    <property type="evidence" value="ECO:0007669"/>
    <property type="project" value="TreeGrafter"/>
</dbReference>
<evidence type="ECO:0000313" key="2">
    <source>
        <dbReference type="Proteomes" id="UP000822476"/>
    </source>
</evidence>
<gene>
    <name evidence="1" type="ORF">EG68_02030</name>
</gene>
<dbReference type="GO" id="GO:0006897">
    <property type="term" value="P:endocytosis"/>
    <property type="evidence" value="ECO:0007669"/>
    <property type="project" value="TreeGrafter"/>
</dbReference>
<sequence length="81" mass="9276">MFPFSSESKRMGIIVRDRASKRITFYVKGVDTVMATLVSYTDWLEDEAGNLAREGLRTLVVASRSLTDEQYEDFSQRYLAS</sequence>
<dbReference type="GO" id="GO:0006890">
    <property type="term" value="P:retrograde vesicle-mediated transport, Golgi to endoplasmic reticulum"/>
    <property type="evidence" value="ECO:0007669"/>
    <property type="project" value="TreeGrafter"/>
</dbReference>
<dbReference type="GO" id="GO:0140326">
    <property type="term" value="F:ATPase-coupled intramembrane lipid transporter activity"/>
    <property type="evidence" value="ECO:0007669"/>
    <property type="project" value="TreeGrafter"/>
</dbReference>
<dbReference type="Gene3D" id="3.40.1110.10">
    <property type="entry name" value="Calcium-transporting ATPase, cytoplasmic domain N"/>
    <property type="match status" value="1"/>
</dbReference>
<keyword evidence="2" id="KW-1185">Reference proteome</keyword>
<dbReference type="GO" id="GO:0005886">
    <property type="term" value="C:plasma membrane"/>
    <property type="evidence" value="ECO:0007669"/>
    <property type="project" value="TreeGrafter"/>
</dbReference>
<dbReference type="GO" id="GO:0045332">
    <property type="term" value="P:phospholipid translocation"/>
    <property type="evidence" value="ECO:0007669"/>
    <property type="project" value="TreeGrafter"/>
</dbReference>
<dbReference type="Proteomes" id="UP000822476">
    <property type="component" value="Unassembled WGS sequence"/>
</dbReference>
<dbReference type="PANTHER" id="PTHR24092:SF5">
    <property type="entry name" value="PHOSPHOLIPID-TRANSPORTING ATPASE"/>
    <property type="match status" value="1"/>
</dbReference>
<dbReference type="PANTHER" id="PTHR24092">
    <property type="entry name" value="PROBABLE PHOSPHOLIPID-TRANSPORTING ATPASE"/>
    <property type="match status" value="1"/>
</dbReference>
<protein>
    <submittedName>
        <fullName evidence="1">Uncharacterized protein</fullName>
    </submittedName>
</protein>
<dbReference type="OrthoDB" id="377733at2759"/>
<accession>A0A8S9Z1C0</accession>
<dbReference type="SUPFAM" id="SSF81660">
    <property type="entry name" value="Metal cation-transporting ATPase, ATP-binding domain N"/>
    <property type="match status" value="1"/>
</dbReference>
<organism evidence="1 2">
    <name type="scientific">Paragonimus skrjabini miyazakii</name>
    <dbReference type="NCBI Taxonomy" id="59628"/>
    <lineage>
        <taxon>Eukaryota</taxon>
        <taxon>Metazoa</taxon>
        <taxon>Spiralia</taxon>
        <taxon>Lophotrochozoa</taxon>
        <taxon>Platyhelminthes</taxon>
        <taxon>Trematoda</taxon>
        <taxon>Digenea</taxon>
        <taxon>Plagiorchiida</taxon>
        <taxon>Troglotremata</taxon>
        <taxon>Troglotrematidae</taxon>
        <taxon>Paragonimus</taxon>
    </lineage>
</organism>
<dbReference type="InterPro" id="IPR023299">
    <property type="entry name" value="ATPase_P-typ_cyto_dom_N"/>
</dbReference>
<dbReference type="GO" id="GO:0000166">
    <property type="term" value="F:nucleotide binding"/>
    <property type="evidence" value="ECO:0007669"/>
    <property type="project" value="InterPro"/>
</dbReference>
<reference evidence="1" key="1">
    <citation type="submission" date="2019-07" db="EMBL/GenBank/DDBJ databases">
        <title>Annotation for the trematode Paragonimus miyazaki's.</title>
        <authorList>
            <person name="Choi Y.-J."/>
        </authorList>
    </citation>
    <scope>NUCLEOTIDE SEQUENCE</scope>
    <source>
        <strain evidence="1">Japan</strain>
    </source>
</reference>
<proteinExistence type="predicted"/>
<dbReference type="GO" id="GO:0005802">
    <property type="term" value="C:trans-Golgi network"/>
    <property type="evidence" value="ECO:0007669"/>
    <property type="project" value="TreeGrafter"/>
</dbReference>
<dbReference type="EMBL" id="JTDE01000676">
    <property type="protein sequence ID" value="KAF7260604.1"/>
    <property type="molecule type" value="Genomic_DNA"/>
</dbReference>
<dbReference type="AlphaFoldDB" id="A0A8S9Z1C0"/>
<comment type="caution">
    <text evidence="1">The sequence shown here is derived from an EMBL/GenBank/DDBJ whole genome shotgun (WGS) entry which is preliminary data.</text>
</comment>
<evidence type="ECO:0000313" key="1">
    <source>
        <dbReference type="EMBL" id="KAF7260604.1"/>
    </source>
</evidence>
<name>A0A8S9Z1C0_9TREM</name>